<proteinExistence type="predicted"/>
<evidence type="ECO:0000256" key="1">
    <source>
        <dbReference type="SAM" id="Phobius"/>
    </source>
</evidence>
<name>A0ABW3KMS0_9FLAO</name>
<accession>A0ABW3KMS0</accession>
<feature type="transmembrane region" description="Helical" evidence="1">
    <location>
        <begin position="66"/>
        <end position="86"/>
    </location>
</feature>
<dbReference type="Proteomes" id="UP001597086">
    <property type="component" value="Unassembled WGS sequence"/>
</dbReference>
<keyword evidence="1" id="KW-1133">Transmembrane helix</keyword>
<gene>
    <name evidence="2" type="ORF">ACFQ13_02755</name>
</gene>
<feature type="transmembrane region" description="Helical" evidence="1">
    <location>
        <begin position="20"/>
        <end position="40"/>
    </location>
</feature>
<dbReference type="EMBL" id="JBHTKM010000010">
    <property type="protein sequence ID" value="MFD1014831.1"/>
    <property type="molecule type" value="Genomic_DNA"/>
</dbReference>
<comment type="caution">
    <text evidence="2">The sequence shown here is derived from an EMBL/GenBank/DDBJ whole genome shotgun (WGS) entry which is preliminary data.</text>
</comment>
<sequence>MTKENLKFQRGDKKSNTRKIIMGSIVATLVAATPFLFYIYEYVPDTKTWDTYIGTYHSNYYKSANVGIWVLMMKFVPLLLSLLWFLTCRHWWYHALLIPIVMFSFQTISAFNDEVLFMDELHIVWLLPFMAIVFPSIYLIRAKMFNKINNADKTLTEMEEEFMIRPKGVWSRIKQYF</sequence>
<protein>
    <submittedName>
        <fullName evidence="2">Uncharacterized protein</fullName>
    </submittedName>
</protein>
<reference evidence="3" key="1">
    <citation type="journal article" date="2019" name="Int. J. Syst. Evol. Microbiol.">
        <title>The Global Catalogue of Microorganisms (GCM) 10K type strain sequencing project: providing services to taxonomists for standard genome sequencing and annotation.</title>
        <authorList>
            <consortium name="The Broad Institute Genomics Platform"/>
            <consortium name="The Broad Institute Genome Sequencing Center for Infectious Disease"/>
            <person name="Wu L."/>
            <person name="Ma J."/>
        </authorList>
    </citation>
    <scope>NUCLEOTIDE SEQUENCE [LARGE SCALE GENOMIC DNA]</scope>
    <source>
        <strain evidence="3">CCUG 56098</strain>
    </source>
</reference>
<keyword evidence="3" id="KW-1185">Reference proteome</keyword>
<keyword evidence="1" id="KW-0472">Membrane</keyword>
<feature type="transmembrane region" description="Helical" evidence="1">
    <location>
        <begin position="91"/>
        <end position="111"/>
    </location>
</feature>
<evidence type="ECO:0000313" key="2">
    <source>
        <dbReference type="EMBL" id="MFD1014831.1"/>
    </source>
</evidence>
<keyword evidence="1" id="KW-0812">Transmembrane</keyword>
<feature type="transmembrane region" description="Helical" evidence="1">
    <location>
        <begin position="123"/>
        <end position="140"/>
    </location>
</feature>
<organism evidence="2 3">
    <name type="scientific">Winogradskyella rapida</name>
    <dbReference type="NCBI Taxonomy" id="549701"/>
    <lineage>
        <taxon>Bacteria</taxon>
        <taxon>Pseudomonadati</taxon>
        <taxon>Bacteroidota</taxon>
        <taxon>Flavobacteriia</taxon>
        <taxon>Flavobacteriales</taxon>
        <taxon>Flavobacteriaceae</taxon>
        <taxon>Winogradskyella</taxon>
    </lineage>
</organism>
<evidence type="ECO:0000313" key="3">
    <source>
        <dbReference type="Proteomes" id="UP001597086"/>
    </source>
</evidence>